<evidence type="ECO:0000256" key="2">
    <source>
        <dbReference type="ARBA" id="ARBA00023186"/>
    </source>
</evidence>
<feature type="region of interest" description="Disordered" evidence="3">
    <location>
        <begin position="72"/>
        <end position="95"/>
    </location>
</feature>
<name>A0ABY7HEU8_9BACT</name>
<dbReference type="Pfam" id="PF00166">
    <property type="entry name" value="Cpn10"/>
    <property type="match status" value="1"/>
</dbReference>
<evidence type="ECO:0000313" key="5">
    <source>
        <dbReference type="Proteomes" id="UP001164459"/>
    </source>
</evidence>
<dbReference type="InterPro" id="IPR011032">
    <property type="entry name" value="GroES-like_sf"/>
</dbReference>
<protein>
    <submittedName>
        <fullName evidence="4">Co-chaperone GroES</fullName>
    </submittedName>
</protein>
<evidence type="ECO:0000256" key="1">
    <source>
        <dbReference type="ARBA" id="ARBA00006975"/>
    </source>
</evidence>
<dbReference type="SUPFAM" id="SSF50129">
    <property type="entry name" value="GroES-like"/>
    <property type="match status" value="1"/>
</dbReference>
<keyword evidence="2" id="KW-0143">Chaperone</keyword>
<sequence>MPSRSKPPADDDRAPPGRVSRHIQPLGPRVLVRVIKSPDRSESGLFLPAGAKDSHSEALLAEVVEVARTMPKPGFVVDGDDDDDDEPKADLGENVSGIPVGAQVLFAKDQGITVPWDDSLRILGVRHVLAIVDIISEDHLQ</sequence>
<dbReference type="InterPro" id="IPR020818">
    <property type="entry name" value="Chaperonin_GroES"/>
</dbReference>
<feature type="compositionally biased region" description="Acidic residues" evidence="3">
    <location>
        <begin position="78"/>
        <end position="87"/>
    </location>
</feature>
<proteinExistence type="inferred from homology"/>
<evidence type="ECO:0000313" key="4">
    <source>
        <dbReference type="EMBL" id="WAS97549.1"/>
    </source>
</evidence>
<keyword evidence="5" id="KW-1185">Reference proteome</keyword>
<comment type="similarity">
    <text evidence="1">Belongs to the GroES chaperonin family.</text>
</comment>
<dbReference type="RefSeq" id="WP_269039919.1">
    <property type="nucleotide sequence ID" value="NZ_CP114040.1"/>
</dbReference>
<gene>
    <name evidence="4" type="ORF">O0S08_15495</name>
</gene>
<dbReference type="EMBL" id="CP114040">
    <property type="protein sequence ID" value="WAS97549.1"/>
    <property type="molecule type" value="Genomic_DNA"/>
</dbReference>
<reference evidence="4" key="1">
    <citation type="submission" date="2022-11" db="EMBL/GenBank/DDBJ databases">
        <title>Minimal conservation of predation-associated metabolite biosynthetic gene clusters underscores biosynthetic potential of Myxococcota including descriptions for ten novel species: Archangium lansinium sp. nov., Myxococcus landrumus sp. nov., Nannocystis bai.</title>
        <authorList>
            <person name="Ahearne A."/>
            <person name="Stevens C."/>
            <person name="Dowd S."/>
        </authorList>
    </citation>
    <scope>NUCLEOTIDE SEQUENCE</scope>
    <source>
        <strain evidence="4">Fl3</strain>
    </source>
</reference>
<dbReference type="SMART" id="SM00883">
    <property type="entry name" value="Cpn10"/>
    <property type="match status" value="1"/>
</dbReference>
<evidence type="ECO:0000256" key="3">
    <source>
        <dbReference type="SAM" id="MobiDB-lite"/>
    </source>
</evidence>
<dbReference type="CDD" id="cd00320">
    <property type="entry name" value="cpn10"/>
    <property type="match status" value="1"/>
</dbReference>
<dbReference type="Proteomes" id="UP001164459">
    <property type="component" value="Chromosome"/>
</dbReference>
<dbReference type="InterPro" id="IPR037124">
    <property type="entry name" value="Chaperonin_GroES_sf"/>
</dbReference>
<accession>A0ABY7HEU8</accession>
<feature type="region of interest" description="Disordered" evidence="3">
    <location>
        <begin position="1"/>
        <end position="25"/>
    </location>
</feature>
<dbReference type="Gene3D" id="2.30.33.40">
    <property type="entry name" value="GroES chaperonin"/>
    <property type="match status" value="1"/>
</dbReference>
<organism evidence="4 5">
    <name type="scientific">Nannocystis punicea</name>
    <dbReference type="NCBI Taxonomy" id="2995304"/>
    <lineage>
        <taxon>Bacteria</taxon>
        <taxon>Pseudomonadati</taxon>
        <taxon>Myxococcota</taxon>
        <taxon>Polyangia</taxon>
        <taxon>Nannocystales</taxon>
        <taxon>Nannocystaceae</taxon>
        <taxon>Nannocystis</taxon>
    </lineage>
</organism>